<dbReference type="EMBL" id="JAGSNF010000022">
    <property type="protein sequence ID" value="MBR7744653.1"/>
    <property type="molecule type" value="Genomic_DNA"/>
</dbReference>
<dbReference type="Proteomes" id="UP000677016">
    <property type="component" value="Unassembled WGS sequence"/>
</dbReference>
<dbReference type="AlphaFoldDB" id="A0A941I001"/>
<dbReference type="Pfam" id="PF03795">
    <property type="entry name" value="YCII"/>
    <property type="match status" value="1"/>
</dbReference>
<gene>
    <name evidence="4" type="ORF">KC207_15255</name>
</gene>
<comment type="caution">
    <text evidence="4">The sequence shown here is derived from an EMBL/GenBank/DDBJ whole genome shotgun (WGS) entry which is preliminary data.</text>
</comment>
<comment type="similarity">
    <text evidence="1">Belongs to the YciI family.</text>
</comment>
<dbReference type="SUPFAM" id="SSF54909">
    <property type="entry name" value="Dimeric alpha+beta barrel"/>
    <property type="match status" value="1"/>
</dbReference>
<evidence type="ECO:0000259" key="3">
    <source>
        <dbReference type="Pfam" id="PF03795"/>
    </source>
</evidence>
<dbReference type="RefSeq" id="WP_211604176.1">
    <property type="nucleotide sequence ID" value="NZ_JAGSNF010000022.1"/>
</dbReference>
<dbReference type="PANTHER" id="PTHR35174">
    <property type="entry name" value="BLL7171 PROTEIN-RELATED"/>
    <property type="match status" value="1"/>
</dbReference>
<accession>A0A941I001</accession>
<sequence length="120" mass="13231">MTEYVVLIVGDADRWWTTMDRDQRVAGYAEYTRFAEELSRRGHRITGGAELHATGEAKRIPPGGGPVTDGPFTETAEQVGGFYQVESEDLDDLLDCCRIIAAVGDGVEVRRTVTPEDRPS</sequence>
<feature type="domain" description="YCII-related" evidence="3">
    <location>
        <begin position="12"/>
        <end position="114"/>
    </location>
</feature>
<dbReference type="InterPro" id="IPR005545">
    <property type="entry name" value="YCII"/>
</dbReference>
<feature type="region of interest" description="Disordered" evidence="2">
    <location>
        <begin position="49"/>
        <end position="70"/>
    </location>
</feature>
<proteinExistence type="inferred from homology"/>
<evidence type="ECO:0000256" key="2">
    <source>
        <dbReference type="SAM" id="MobiDB-lite"/>
    </source>
</evidence>
<organism evidence="4 5">
    <name type="scientific">Phycicoccus avicenniae</name>
    <dbReference type="NCBI Taxonomy" id="2828860"/>
    <lineage>
        <taxon>Bacteria</taxon>
        <taxon>Bacillati</taxon>
        <taxon>Actinomycetota</taxon>
        <taxon>Actinomycetes</taxon>
        <taxon>Micrococcales</taxon>
        <taxon>Intrasporangiaceae</taxon>
        <taxon>Phycicoccus</taxon>
    </lineage>
</organism>
<dbReference type="PANTHER" id="PTHR35174:SF3">
    <property type="entry name" value="BLL7171 PROTEIN"/>
    <property type="match status" value="1"/>
</dbReference>
<dbReference type="InterPro" id="IPR011008">
    <property type="entry name" value="Dimeric_a/b-barrel"/>
</dbReference>
<name>A0A941I001_9MICO</name>
<dbReference type="Gene3D" id="3.30.70.1060">
    <property type="entry name" value="Dimeric alpha+beta barrel"/>
    <property type="match status" value="1"/>
</dbReference>
<protein>
    <submittedName>
        <fullName evidence="4">Transcription initiation protein</fullName>
    </submittedName>
</protein>
<reference evidence="4" key="1">
    <citation type="submission" date="2021-04" db="EMBL/GenBank/DDBJ databases">
        <title>Phycicoccus avicenniae sp. nov., a novel endophytic actinomycetes isolated from branch of Avicennia mariana.</title>
        <authorList>
            <person name="Tuo L."/>
        </authorList>
    </citation>
    <scope>NUCLEOTIDE SEQUENCE</scope>
    <source>
        <strain evidence="4">BSK3Z-2</strain>
    </source>
</reference>
<keyword evidence="5" id="KW-1185">Reference proteome</keyword>
<evidence type="ECO:0000256" key="1">
    <source>
        <dbReference type="ARBA" id="ARBA00007689"/>
    </source>
</evidence>
<evidence type="ECO:0000313" key="4">
    <source>
        <dbReference type="EMBL" id="MBR7744653.1"/>
    </source>
</evidence>
<evidence type="ECO:0000313" key="5">
    <source>
        <dbReference type="Proteomes" id="UP000677016"/>
    </source>
</evidence>